<dbReference type="KEGG" id="saq:Sare_3704"/>
<evidence type="ECO:0000313" key="3">
    <source>
        <dbReference type="EMBL" id="ABV99497.1"/>
    </source>
</evidence>
<evidence type="ECO:0000313" key="4">
    <source>
        <dbReference type="EMBL" id="ABV99548.1"/>
    </source>
</evidence>
<organism evidence="3">
    <name type="scientific">Salinispora arenicola (strain CNS-205)</name>
    <dbReference type="NCBI Taxonomy" id="391037"/>
    <lineage>
        <taxon>Bacteria</taxon>
        <taxon>Bacillati</taxon>
        <taxon>Actinomycetota</taxon>
        <taxon>Actinomycetes</taxon>
        <taxon>Micromonosporales</taxon>
        <taxon>Micromonosporaceae</taxon>
        <taxon>Salinispora</taxon>
    </lineage>
</organism>
<dbReference type="InterPro" id="IPR036365">
    <property type="entry name" value="PGBD-like_sf"/>
</dbReference>
<dbReference type="KEGG" id="saq:Sare_3755"/>
<name>A8LZY3_SALAI</name>
<dbReference type="Gene3D" id="1.10.101.10">
    <property type="entry name" value="PGBD-like superfamily/PGBD"/>
    <property type="match status" value="1"/>
</dbReference>
<evidence type="ECO:0000259" key="2">
    <source>
        <dbReference type="Pfam" id="PF01471"/>
    </source>
</evidence>
<feature type="compositionally biased region" description="Basic and acidic residues" evidence="1">
    <location>
        <begin position="44"/>
        <end position="60"/>
    </location>
</feature>
<dbReference type="PATRIC" id="fig|391037.6.peg.3784"/>
<dbReference type="AlphaFoldDB" id="A8LZY3"/>
<proteinExistence type="predicted"/>
<dbReference type="eggNOG" id="COG3409">
    <property type="taxonomic scope" value="Bacteria"/>
</dbReference>
<evidence type="ECO:0000256" key="1">
    <source>
        <dbReference type="SAM" id="MobiDB-lite"/>
    </source>
</evidence>
<dbReference type="STRING" id="391037.Sare_3704"/>
<protein>
    <submittedName>
        <fullName evidence="3">Peptidoglycan-binding domain 1 protein</fullName>
    </submittedName>
</protein>
<feature type="domain" description="Peptidoglycan binding-like" evidence="2">
    <location>
        <begin position="228"/>
        <end position="265"/>
    </location>
</feature>
<dbReference type="Pfam" id="PF01471">
    <property type="entry name" value="PG_binding_1"/>
    <property type="match status" value="1"/>
</dbReference>
<dbReference type="HOGENOM" id="CLU_1187951_0_0_11"/>
<dbReference type="InterPro" id="IPR036366">
    <property type="entry name" value="PGBDSf"/>
</dbReference>
<dbReference type="OrthoDB" id="7671932at2"/>
<accession>A8LZY3</accession>
<feature type="compositionally biased region" description="Basic and acidic residues" evidence="1">
    <location>
        <begin position="11"/>
        <end position="27"/>
    </location>
</feature>
<dbReference type="EMBL" id="CP000850">
    <property type="protein sequence ID" value="ABV99497.1"/>
    <property type="molecule type" value="Genomic_DNA"/>
</dbReference>
<feature type="region of interest" description="Disordered" evidence="1">
    <location>
        <begin position="1"/>
        <end position="60"/>
    </location>
</feature>
<gene>
    <name evidence="3" type="ordered locus">Sare_3704</name>
    <name evidence="4" type="ordered locus">Sare_3755</name>
</gene>
<dbReference type="EMBL" id="CP000850">
    <property type="protein sequence ID" value="ABV99548.1"/>
    <property type="molecule type" value="Genomic_DNA"/>
</dbReference>
<reference evidence="3" key="1">
    <citation type="submission" date="2007-10" db="EMBL/GenBank/DDBJ databases">
        <title>Complete sequence of Salinispora arenicola CNS-205.</title>
        <authorList>
            <consortium name="US DOE Joint Genome Institute"/>
            <person name="Copeland A."/>
            <person name="Lucas S."/>
            <person name="Lapidus A."/>
            <person name="Barry K."/>
            <person name="Glavina del Rio T."/>
            <person name="Dalin E."/>
            <person name="Tice H."/>
            <person name="Pitluck S."/>
            <person name="Foster B."/>
            <person name="Schmutz J."/>
            <person name="Larimer F."/>
            <person name="Land M."/>
            <person name="Hauser L."/>
            <person name="Kyrpides N."/>
            <person name="Ivanova N."/>
            <person name="Jensen P.R."/>
            <person name="Moore B.S."/>
            <person name="Penn K."/>
            <person name="Jenkins C."/>
            <person name="Udwary D."/>
            <person name="Xiang L."/>
            <person name="Gontang E."/>
            <person name="Richardson P."/>
        </authorList>
    </citation>
    <scope>NUCLEOTIDE SEQUENCE [LARGE SCALE GENOMIC DNA]</scope>
    <source>
        <strain evidence="3">CNS-205</strain>
    </source>
</reference>
<dbReference type="InterPro" id="IPR002477">
    <property type="entry name" value="Peptidoglycan-bd-like"/>
</dbReference>
<dbReference type="SUPFAM" id="SSF47090">
    <property type="entry name" value="PGBD-like"/>
    <property type="match status" value="1"/>
</dbReference>
<sequence length="272" mass="31139">MTWTVVPNLNEARDQLNQRFPGRDTRSDGSIGDTAHQGYPSSHNPDRTGRPEHRDGDPADEVRARDFDADLNDPDGVTMEQVVQLWVTLARTGSLWWVRYIIFNGRIWHRRYDFTTRTYTGSNRHTGHCHVTSEFTQAADTVRGTDWRLDQLGTPAPVPPRPAPRPAVAFPLPAGHYFGPRERGNRSVSGYYRRRFRGKADRQWLTAWTRQLVRRGWPAGKGRRYLRKAGADGLYGPEYQALIKAFQADQGLTRDGLLGRKTWDAAFRNPIR</sequence>